<dbReference type="SUPFAM" id="SSF109854">
    <property type="entry name" value="DinB/YfiT-like putative metalloenzymes"/>
    <property type="match status" value="1"/>
</dbReference>
<dbReference type="PANTHER" id="PTHR36922:SF1">
    <property type="entry name" value="DUF1993 DOMAIN-CONTAINING PROTEIN"/>
    <property type="match status" value="1"/>
</dbReference>
<dbReference type="Gene3D" id="1.20.120.450">
    <property type="entry name" value="dinb family like domain"/>
    <property type="match status" value="1"/>
</dbReference>
<accession>A0A840N169</accession>
<evidence type="ECO:0008006" key="3">
    <source>
        <dbReference type="Google" id="ProtNLM"/>
    </source>
</evidence>
<dbReference type="Proteomes" id="UP000521227">
    <property type="component" value="Unassembled WGS sequence"/>
</dbReference>
<dbReference type="EMBL" id="JACHIJ010000005">
    <property type="protein sequence ID" value="MBB5053833.1"/>
    <property type="molecule type" value="Genomic_DNA"/>
</dbReference>
<name>A0A840N169_9BRAD</name>
<sequence length="167" mass="18330">MSLFDSSVPAFVQTLTSLSAVLDKAEAHAKARRIQPDVLLGARLFPDMFPLTLQIQHACDLAGRACARLAQVEIPITADTETTFAELKQRIGNAIAYVRAFKRSQFDGAETRNVTVDVGAGQPVTLSGQRYLSNFALPSFYFHATTAYDILRHNGVELGKRDFLGEI</sequence>
<dbReference type="InterPro" id="IPR034660">
    <property type="entry name" value="DinB/YfiT-like"/>
</dbReference>
<dbReference type="AlphaFoldDB" id="A0A840N169"/>
<gene>
    <name evidence="1" type="ORF">HNQ36_003833</name>
</gene>
<dbReference type="Pfam" id="PF09351">
    <property type="entry name" value="DUF1993"/>
    <property type="match status" value="1"/>
</dbReference>
<dbReference type="RefSeq" id="WP_184087462.1">
    <property type="nucleotide sequence ID" value="NZ_JACHIJ010000005.1"/>
</dbReference>
<dbReference type="PANTHER" id="PTHR36922">
    <property type="entry name" value="BLL2446 PROTEIN"/>
    <property type="match status" value="1"/>
</dbReference>
<dbReference type="InterPro" id="IPR018531">
    <property type="entry name" value="DUF1993"/>
</dbReference>
<protein>
    <recommendedName>
        <fullName evidence="3">DUF1993 domain-containing protein</fullName>
    </recommendedName>
</protein>
<organism evidence="1 2">
    <name type="scientific">Afipia massiliensis</name>
    <dbReference type="NCBI Taxonomy" id="211460"/>
    <lineage>
        <taxon>Bacteria</taxon>
        <taxon>Pseudomonadati</taxon>
        <taxon>Pseudomonadota</taxon>
        <taxon>Alphaproteobacteria</taxon>
        <taxon>Hyphomicrobiales</taxon>
        <taxon>Nitrobacteraceae</taxon>
        <taxon>Afipia</taxon>
    </lineage>
</organism>
<reference evidence="1 2" key="1">
    <citation type="submission" date="2020-08" db="EMBL/GenBank/DDBJ databases">
        <title>Genomic Encyclopedia of Type Strains, Phase IV (KMG-IV): sequencing the most valuable type-strain genomes for metagenomic binning, comparative biology and taxonomic classification.</title>
        <authorList>
            <person name="Goeker M."/>
        </authorList>
    </citation>
    <scope>NUCLEOTIDE SEQUENCE [LARGE SCALE GENOMIC DNA]</scope>
    <source>
        <strain evidence="1 2">DSM 17498</strain>
    </source>
</reference>
<proteinExistence type="predicted"/>
<evidence type="ECO:0000313" key="2">
    <source>
        <dbReference type="Proteomes" id="UP000521227"/>
    </source>
</evidence>
<evidence type="ECO:0000313" key="1">
    <source>
        <dbReference type="EMBL" id="MBB5053833.1"/>
    </source>
</evidence>
<comment type="caution">
    <text evidence="1">The sequence shown here is derived from an EMBL/GenBank/DDBJ whole genome shotgun (WGS) entry which is preliminary data.</text>
</comment>